<gene>
    <name evidence="1" type="ORF">OPT61_g8447</name>
</gene>
<evidence type="ECO:0000313" key="1">
    <source>
        <dbReference type="EMBL" id="KAJ8108042.1"/>
    </source>
</evidence>
<organism evidence="1 2">
    <name type="scientific">Boeremia exigua</name>
    <dbReference type="NCBI Taxonomy" id="749465"/>
    <lineage>
        <taxon>Eukaryota</taxon>
        <taxon>Fungi</taxon>
        <taxon>Dikarya</taxon>
        <taxon>Ascomycota</taxon>
        <taxon>Pezizomycotina</taxon>
        <taxon>Dothideomycetes</taxon>
        <taxon>Pleosporomycetidae</taxon>
        <taxon>Pleosporales</taxon>
        <taxon>Pleosporineae</taxon>
        <taxon>Didymellaceae</taxon>
        <taxon>Boeremia</taxon>
    </lineage>
</organism>
<dbReference type="Proteomes" id="UP001153331">
    <property type="component" value="Unassembled WGS sequence"/>
</dbReference>
<proteinExistence type="predicted"/>
<reference evidence="1" key="1">
    <citation type="submission" date="2022-11" db="EMBL/GenBank/DDBJ databases">
        <title>Genome Sequence of Boeremia exigua.</title>
        <authorList>
            <person name="Buettner E."/>
        </authorList>
    </citation>
    <scope>NUCLEOTIDE SEQUENCE</scope>
    <source>
        <strain evidence="1">CU02</strain>
    </source>
</reference>
<name>A0ACC2HYA5_9PLEO</name>
<protein>
    <submittedName>
        <fullName evidence="1">Uncharacterized protein</fullName>
    </submittedName>
</protein>
<sequence length="1115" mass="123622">MRASLFSFVAALAALGNAQTHGEGEEGKTMGPVAFMWPPDRIWDAQHDNTAPCGSAAGPSNRTIYPLSQGAVALSIADDAWHVAFRLAVSDNPTTQADFDDQVVRNITDVDPGHQCYSIDRLEGITPGTNATIQLEYWAEFEGENNGNNQSFFACADITFVETIDFSIKVPCFNVTSDDFNAPTPSSSGSTPSNTGLSASQSDSADQSSGGGGLSTGAKAGIAVGAVIGGLIILGAIGFFLWRRGKSTGLKNRDSRDAGSLNLDCVCFRLKAEVLLCLVRPDRNDFLVVKAVVTPMMVLACVKKLPVCRAEIILRSTFNISGCLISLAISLDLVNIQFAAWTHRKAELAARGAVCWRAAENKANKYGWQVKLYSRITVARADVALASVARGQGYNRGRNSKMPSPKDMVIDIVELETNQANASGIAAPTSRRSFSADQPDSVRFEPFRRHGAYTGLSSGDGDDDEYQEEEMCKLQTVVYRLTKSTVIRRLLLYYLPPALLLLIPIVITATVAKNVHIGDDVRIVGLFVWLEVIWAIFWGSWGLAFVLPFVLQFFAGFFSPVAKDYTNILKVVTWPMTAFYFALFSRASTPLLCVFDENRPGVCDDAWVLFIRTFFLATIACTGLFFVQKVLIHLLTVNYRKRQFRGRSRESKRYTRILALMYEASVRLHPEFCGRFASEDDMIHRSQTLRATAEGGLEQSFLRKTVNKFYGPDALAETKARLHGKEVLKAGSSRSVVLKALENEQASKALARRLWFSFSMESDAITEKDIARILGSGREEDALDVFLDLDKDENGDISLEEMILLLTQLSRDKKDMARSVHDIGQAIRSLDRILEVFLLFVSIFLYIAFFNAKVAATLTTLWASVAAISFAIAATVQEFLGSLVFLFIKHPYDVGDRVDIGGSELIVEHMALFFTIFRQLDTGGIVQIPNIVNNAQWIKNVSRSKAMKERYSFAVSPKTKWFQLENLKSELQNFVLEPQNKRDYQPNIDVELVSIGDLEKLHLRVEICQKVIDPLDLGTGEAANSHKSNFSNEALRASRRSKFMCALLTALKKHSIKKPFGGKPPDAGSWENPSFSVSVTEEEAARARADWEAREDADREKKMKKLWWDGLGKEI</sequence>
<dbReference type="EMBL" id="JAPHNI010000813">
    <property type="protein sequence ID" value="KAJ8108042.1"/>
    <property type="molecule type" value="Genomic_DNA"/>
</dbReference>
<keyword evidence="2" id="KW-1185">Reference proteome</keyword>
<accession>A0ACC2HYA5</accession>
<comment type="caution">
    <text evidence="1">The sequence shown here is derived from an EMBL/GenBank/DDBJ whole genome shotgun (WGS) entry which is preliminary data.</text>
</comment>
<evidence type="ECO:0000313" key="2">
    <source>
        <dbReference type="Proteomes" id="UP001153331"/>
    </source>
</evidence>